<dbReference type="Gene3D" id="3.10.180.10">
    <property type="entry name" value="2,3-Dihydroxybiphenyl 1,2-Dioxygenase, domain 1"/>
    <property type="match status" value="1"/>
</dbReference>
<feature type="domain" description="VOC" evidence="1">
    <location>
        <begin position="2"/>
        <end position="118"/>
    </location>
</feature>
<dbReference type="PROSITE" id="PS51819">
    <property type="entry name" value="VOC"/>
    <property type="match status" value="1"/>
</dbReference>
<proteinExistence type="predicted"/>
<gene>
    <name evidence="2" type="ORF">MED92_05653</name>
</gene>
<dbReference type="InterPro" id="IPR004360">
    <property type="entry name" value="Glyas_Fos-R_dOase_dom"/>
</dbReference>
<evidence type="ECO:0000313" key="2">
    <source>
        <dbReference type="EMBL" id="EAR62578.1"/>
    </source>
</evidence>
<keyword evidence="3" id="KW-1185">Reference proteome</keyword>
<dbReference type="EMBL" id="AAOW01000002">
    <property type="protein sequence ID" value="EAR62578.1"/>
    <property type="molecule type" value="Genomic_DNA"/>
</dbReference>
<dbReference type="PANTHER" id="PTHR35006">
    <property type="entry name" value="GLYOXALASE FAMILY PROTEIN (AFU_ORTHOLOGUE AFUA_5G14830)"/>
    <property type="match status" value="1"/>
</dbReference>
<dbReference type="Pfam" id="PF00903">
    <property type="entry name" value="Glyoxalase"/>
    <property type="match status" value="1"/>
</dbReference>
<accession>A0A7U8GTQ7</accession>
<evidence type="ECO:0000313" key="3">
    <source>
        <dbReference type="Proteomes" id="UP000002171"/>
    </source>
</evidence>
<dbReference type="InterPro" id="IPR037523">
    <property type="entry name" value="VOC_core"/>
</dbReference>
<dbReference type="SUPFAM" id="SSF54593">
    <property type="entry name" value="Glyoxalase/Bleomycin resistance protein/Dihydroxybiphenyl dioxygenase"/>
    <property type="match status" value="1"/>
</dbReference>
<protein>
    <recommendedName>
        <fullName evidence="1">VOC domain-containing protein</fullName>
    </recommendedName>
</protein>
<name>A0A7U8GTQ7_NEPCE</name>
<evidence type="ECO:0000259" key="1">
    <source>
        <dbReference type="PROSITE" id="PS51819"/>
    </source>
</evidence>
<comment type="caution">
    <text evidence="2">The sequence shown here is derived from an EMBL/GenBank/DDBJ whole genome shotgun (WGS) entry which is preliminary data.</text>
</comment>
<dbReference type="InterPro" id="IPR029068">
    <property type="entry name" value="Glyas_Bleomycin-R_OHBP_Dase"/>
</dbReference>
<dbReference type="PANTHER" id="PTHR35006:SF1">
    <property type="entry name" value="BLL2941 PROTEIN"/>
    <property type="match status" value="1"/>
</dbReference>
<dbReference type="Proteomes" id="UP000002171">
    <property type="component" value="Unassembled WGS sequence"/>
</dbReference>
<reference evidence="2 3" key="1">
    <citation type="submission" date="2006-02" db="EMBL/GenBank/DDBJ databases">
        <authorList>
            <person name="Pinhassi J."/>
            <person name="Pedros-Alio C."/>
            <person name="Ferriera S."/>
            <person name="Johnson J."/>
            <person name="Kravitz S."/>
            <person name="Halpern A."/>
            <person name="Remington K."/>
            <person name="Beeson K."/>
            <person name="Tran B."/>
            <person name="Rogers Y.-H."/>
            <person name="Friedman R."/>
            <person name="Venter J.C."/>
        </authorList>
    </citation>
    <scope>NUCLEOTIDE SEQUENCE [LARGE SCALE GENOMIC DNA]</scope>
    <source>
        <strain evidence="2 3">MED92</strain>
    </source>
</reference>
<dbReference type="OrthoDB" id="9800438at2"/>
<dbReference type="RefSeq" id="WP_007021596.1">
    <property type="nucleotide sequence ID" value="NZ_CH724126.1"/>
</dbReference>
<organism evidence="2 3">
    <name type="scientific">Neptuniibacter caesariensis</name>
    <dbReference type="NCBI Taxonomy" id="207954"/>
    <lineage>
        <taxon>Bacteria</taxon>
        <taxon>Pseudomonadati</taxon>
        <taxon>Pseudomonadota</taxon>
        <taxon>Gammaproteobacteria</taxon>
        <taxon>Oceanospirillales</taxon>
        <taxon>Oceanospirillaceae</taxon>
        <taxon>Neptuniibacter</taxon>
    </lineage>
</organism>
<dbReference type="AlphaFoldDB" id="A0A7U8GTQ7"/>
<dbReference type="CDD" id="cd07262">
    <property type="entry name" value="VOC_like"/>
    <property type="match status" value="1"/>
</dbReference>
<sequence length="118" mass="13198">MKMNYFVFGTNDMQKAVTFYDQLFIDQGLNKVHDQGRMTLWVGEGFMFALAEPFDGEPASVGNGTMLGINLKSASEVDEIHKRALDLGGVSEGEPKVRSGRYSAYFRDLDGNKLCIYE</sequence>